<proteinExistence type="predicted"/>
<comment type="caution">
    <text evidence="1">The sequence shown here is derived from an EMBL/GenBank/DDBJ whole genome shotgun (WGS) entry which is preliminary data.</text>
</comment>
<dbReference type="Proteomes" id="UP001620645">
    <property type="component" value="Unassembled WGS sequence"/>
</dbReference>
<dbReference type="EMBL" id="JBICCN010000401">
    <property type="protein sequence ID" value="KAL3070994.1"/>
    <property type="molecule type" value="Genomic_DNA"/>
</dbReference>
<gene>
    <name evidence="1" type="ORF">niasHS_016192</name>
</gene>
<evidence type="ECO:0000313" key="2">
    <source>
        <dbReference type="Proteomes" id="UP001620645"/>
    </source>
</evidence>
<dbReference type="AlphaFoldDB" id="A0ABD2HS17"/>
<name>A0ABD2HS17_HETSC</name>
<protein>
    <submittedName>
        <fullName evidence="1">Uncharacterized protein</fullName>
    </submittedName>
</protein>
<reference evidence="1 2" key="1">
    <citation type="submission" date="2024-10" db="EMBL/GenBank/DDBJ databases">
        <authorList>
            <person name="Kim D."/>
        </authorList>
    </citation>
    <scope>NUCLEOTIDE SEQUENCE [LARGE SCALE GENOMIC DNA]</scope>
    <source>
        <strain evidence="1">Taebaek</strain>
    </source>
</reference>
<organism evidence="1 2">
    <name type="scientific">Heterodera schachtii</name>
    <name type="common">Sugarbeet cyst nematode worm</name>
    <name type="synonym">Tylenchus schachtii</name>
    <dbReference type="NCBI Taxonomy" id="97005"/>
    <lineage>
        <taxon>Eukaryota</taxon>
        <taxon>Metazoa</taxon>
        <taxon>Ecdysozoa</taxon>
        <taxon>Nematoda</taxon>
        <taxon>Chromadorea</taxon>
        <taxon>Rhabditida</taxon>
        <taxon>Tylenchina</taxon>
        <taxon>Tylenchomorpha</taxon>
        <taxon>Tylenchoidea</taxon>
        <taxon>Heteroderidae</taxon>
        <taxon>Heteroderinae</taxon>
        <taxon>Heterodera</taxon>
    </lineage>
</organism>
<accession>A0ABD2HS17</accession>
<sequence>MAPGTCVLLVEHAELLSADKLCQEIDNAKESQHFIFIGGTSTENRRALQVFANIDESWCRKIEIQMPLERRRRRLFGHFTSGFIGLTDVELNELTR</sequence>
<keyword evidence="2" id="KW-1185">Reference proteome</keyword>
<evidence type="ECO:0000313" key="1">
    <source>
        <dbReference type="EMBL" id="KAL3070994.1"/>
    </source>
</evidence>